<dbReference type="HOGENOM" id="CLU_2139539_0_0_1"/>
<proteinExistence type="predicted"/>
<name>A0A0C9VSW4_SPHS4</name>
<keyword evidence="1" id="KW-0732">Signal</keyword>
<dbReference type="OrthoDB" id="623670at2759"/>
<feature type="non-terminal residue" evidence="2">
    <location>
        <position position="1"/>
    </location>
</feature>
<gene>
    <name evidence="2" type="ORF">M422DRAFT_166116</name>
</gene>
<evidence type="ECO:0000313" key="3">
    <source>
        <dbReference type="Proteomes" id="UP000054279"/>
    </source>
</evidence>
<dbReference type="EMBL" id="KN837111">
    <property type="protein sequence ID" value="KIJ45612.1"/>
    <property type="molecule type" value="Genomic_DNA"/>
</dbReference>
<evidence type="ECO:0000256" key="1">
    <source>
        <dbReference type="SAM" id="SignalP"/>
    </source>
</evidence>
<dbReference type="AlphaFoldDB" id="A0A0C9VSW4"/>
<accession>A0A0C9VSW4</accession>
<feature type="chain" id="PRO_5002204962" evidence="1">
    <location>
        <begin position="20"/>
        <end position="113"/>
    </location>
</feature>
<organism evidence="2 3">
    <name type="scientific">Sphaerobolus stellatus (strain SS14)</name>
    <dbReference type="NCBI Taxonomy" id="990650"/>
    <lineage>
        <taxon>Eukaryota</taxon>
        <taxon>Fungi</taxon>
        <taxon>Dikarya</taxon>
        <taxon>Basidiomycota</taxon>
        <taxon>Agaricomycotina</taxon>
        <taxon>Agaricomycetes</taxon>
        <taxon>Phallomycetidae</taxon>
        <taxon>Geastrales</taxon>
        <taxon>Sphaerobolaceae</taxon>
        <taxon>Sphaerobolus</taxon>
    </lineage>
</organism>
<dbReference type="Proteomes" id="UP000054279">
    <property type="component" value="Unassembled WGS sequence"/>
</dbReference>
<evidence type="ECO:0000313" key="2">
    <source>
        <dbReference type="EMBL" id="KIJ45612.1"/>
    </source>
</evidence>
<reference evidence="2 3" key="1">
    <citation type="submission" date="2014-06" db="EMBL/GenBank/DDBJ databases">
        <title>Evolutionary Origins and Diversification of the Mycorrhizal Mutualists.</title>
        <authorList>
            <consortium name="DOE Joint Genome Institute"/>
            <consortium name="Mycorrhizal Genomics Consortium"/>
            <person name="Kohler A."/>
            <person name="Kuo A."/>
            <person name="Nagy L.G."/>
            <person name="Floudas D."/>
            <person name="Copeland A."/>
            <person name="Barry K.W."/>
            <person name="Cichocki N."/>
            <person name="Veneault-Fourrey C."/>
            <person name="LaButti K."/>
            <person name="Lindquist E.A."/>
            <person name="Lipzen A."/>
            <person name="Lundell T."/>
            <person name="Morin E."/>
            <person name="Murat C."/>
            <person name="Riley R."/>
            <person name="Ohm R."/>
            <person name="Sun H."/>
            <person name="Tunlid A."/>
            <person name="Henrissat B."/>
            <person name="Grigoriev I.V."/>
            <person name="Hibbett D.S."/>
            <person name="Martin F."/>
        </authorList>
    </citation>
    <scope>NUCLEOTIDE SEQUENCE [LARGE SCALE GENOMIC DNA]</scope>
    <source>
        <strain evidence="2 3">SS14</strain>
    </source>
</reference>
<protein>
    <submittedName>
        <fullName evidence="2">Uncharacterized protein</fullName>
    </submittedName>
</protein>
<feature type="signal peptide" evidence="1">
    <location>
        <begin position="1"/>
        <end position="19"/>
    </location>
</feature>
<keyword evidence="3" id="KW-1185">Reference proteome</keyword>
<sequence>IKMLSSILWLSLSATVALAATGVTTFNNYDSQGGVACSGFTSSNSQGNNIFAAALADGSPLWTGAKCQGSKDASKCNGKGACTNCTGPACPNEGQCGAVGLFIHLSCTYFIHV</sequence>